<dbReference type="STRING" id="917.SAMN05216326_12923"/>
<proteinExistence type="predicted"/>
<dbReference type="AlphaFoldDB" id="A0A1H8HT79"/>
<dbReference type="RefSeq" id="WP_090634240.1">
    <property type="nucleotide sequence ID" value="NZ_FOCP01000026.1"/>
</dbReference>
<protein>
    <recommendedName>
        <fullName evidence="3">Polysaccharide deacetylase</fullName>
    </recommendedName>
</protein>
<dbReference type="EMBL" id="FOCP01000026">
    <property type="protein sequence ID" value="SEN59221.1"/>
    <property type="molecule type" value="Genomic_DNA"/>
</dbReference>
<dbReference type="Gene3D" id="3.20.20.370">
    <property type="entry name" value="Glycoside hydrolase/deacetylase"/>
    <property type="match status" value="1"/>
</dbReference>
<organism evidence="1 2">
    <name type="scientific">Nitrosomonas marina</name>
    <dbReference type="NCBI Taxonomy" id="917"/>
    <lineage>
        <taxon>Bacteria</taxon>
        <taxon>Pseudomonadati</taxon>
        <taxon>Pseudomonadota</taxon>
        <taxon>Betaproteobacteria</taxon>
        <taxon>Nitrosomonadales</taxon>
        <taxon>Nitrosomonadaceae</taxon>
        <taxon>Nitrosomonas</taxon>
    </lineage>
</organism>
<evidence type="ECO:0000313" key="2">
    <source>
        <dbReference type="Proteomes" id="UP000199459"/>
    </source>
</evidence>
<evidence type="ECO:0008006" key="3">
    <source>
        <dbReference type="Google" id="ProtNLM"/>
    </source>
</evidence>
<accession>A0A1H8HT79</accession>
<reference evidence="1 2" key="1">
    <citation type="submission" date="2016-10" db="EMBL/GenBank/DDBJ databases">
        <authorList>
            <person name="de Groot N.N."/>
        </authorList>
    </citation>
    <scope>NUCLEOTIDE SEQUENCE [LARGE SCALE GENOMIC DNA]</scope>
    <source>
        <strain evidence="1 2">Nm22</strain>
    </source>
</reference>
<dbReference type="SUPFAM" id="SSF88713">
    <property type="entry name" value="Glycoside hydrolase/deacetylase"/>
    <property type="match status" value="1"/>
</dbReference>
<dbReference type="Proteomes" id="UP000199459">
    <property type="component" value="Unassembled WGS sequence"/>
</dbReference>
<dbReference type="CDD" id="cd10933">
    <property type="entry name" value="CE4_u9"/>
    <property type="match status" value="1"/>
</dbReference>
<evidence type="ECO:0000313" key="1">
    <source>
        <dbReference type="EMBL" id="SEN59221.1"/>
    </source>
</evidence>
<dbReference type="OrthoDB" id="8597776at2"/>
<dbReference type="InterPro" id="IPR011330">
    <property type="entry name" value="Glyco_hydro/deAcase_b/a-brl"/>
</dbReference>
<dbReference type="GO" id="GO:0005975">
    <property type="term" value="P:carbohydrate metabolic process"/>
    <property type="evidence" value="ECO:0007669"/>
    <property type="project" value="InterPro"/>
</dbReference>
<sequence length="319" mass="37285">MLNVYFTVDVEIWCGGWQDLDSKFPKAFKQYIYGHTPDGDFGLPYKLKILNDHGLKGVFFVEPMFSCRFGRDPLEEIVNLIKEANQTVELHLHTEWIDEARQPIFPSVTQKRQFLRYFTLEEQTRLITLGKQWLKESGVEQIRAFRAGSFGFNVDTLDALIANDIAVDSSYNASFMGPESNFLPGTVVTEAVHYKNIYEVPMTVYFDRPGHLRHTQLCACSFKELEGLLWKALEQGWQNFTILSHNFELLHRSFERPDKTVIQRFIQLCEFLEKNKDCFKTCDYNDFQGTVFEKQPTPLISPLWRTGQRMLEQVWSKYA</sequence>
<name>A0A1H8HT79_9PROT</name>
<gene>
    <name evidence="1" type="ORF">SAMN05216325_12616</name>
</gene>